<accession>A0A4R2IEL7</accession>
<evidence type="ECO:0000313" key="1">
    <source>
        <dbReference type="EMBL" id="TCO43123.1"/>
    </source>
</evidence>
<dbReference type="AlphaFoldDB" id="A0A4R2IEL7"/>
<sequence>MRLLVPIVLIVVLGGCADAKHPKALAGEWKEIGQSNPRHILFYESGDYVEKIFAGYPRVAKWDVESSGSELVLNVAWDKARVRNITAKGLEIVFGPPKYVPEFGEPGFPIYKMEKVSDLPPSPTCSTAQVEFKPKSDVVINERGTRAEFDLVNHCSERVAVLYDYALVTQEANVKAADVSFAGRNEGIAPGAFVSVVVESRKGSLDGVKGIQMIPMFVTTGKDSGSMF</sequence>
<protein>
    <recommendedName>
        <fullName evidence="3">Lipoprotein</fullName>
    </recommendedName>
</protein>
<evidence type="ECO:0008006" key="3">
    <source>
        <dbReference type="Google" id="ProtNLM"/>
    </source>
</evidence>
<dbReference type="PROSITE" id="PS51257">
    <property type="entry name" value="PROKAR_LIPOPROTEIN"/>
    <property type="match status" value="1"/>
</dbReference>
<dbReference type="EMBL" id="SLWQ01000001">
    <property type="protein sequence ID" value="TCO43123.1"/>
    <property type="molecule type" value="Genomic_DNA"/>
</dbReference>
<dbReference type="Proteomes" id="UP000294862">
    <property type="component" value="Unassembled WGS sequence"/>
</dbReference>
<evidence type="ECO:0000313" key="2">
    <source>
        <dbReference type="Proteomes" id="UP000294862"/>
    </source>
</evidence>
<comment type="caution">
    <text evidence="1">The sequence shown here is derived from an EMBL/GenBank/DDBJ whole genome shotgun (WGS) entry which is preliminary data.</text>
</comment>
<gene>
    <name evidence="1" type="ORF">EV148_101542</name>
</gene>
<organism evidence="1 2">
    <name type="scientific">Dokdonella fugitiva</name>
    <dbReference type="NCBI Taxonomy" id="328517"/>
    <lineage>
        <taxon>Bacteria</taxon>
        <taxon>Pseudomonadati</taxon>
        <taxon>Pseudomonadota</taxon>
        <taxon>Gammaproteobacteria</taxon>
        <taxon>Lysobacterales</taxon>
        <taxon>Rhodanobacteraceae</taxon>
        <taxon>Dokdonella</taxon>
    </lineage>
</organism>
<name>A0A4R2IEL7_9GAMM</name>
<keyword evidence="2" id="KW-1185">Reference proteome</keyword>
<proteinExistence type="predicted"/>
<reference evidence="1 2" key="1">
    <citation type="journal article" date="2015" name="Stand. Genomic Sci.">
        <title>Genomic Encyclopedia of Bacterial and Archaeal Type Strains, Phase III: the genomes of soil and plant-associated and newly described type strains.</title>
        <authorList>
            <person name="Whitman W.B."/>
            <person name="Woyke T."/>
            <person name="Klenk H.P."/>
            <person name="Zhou Y."/>
            <person name="Lilburn T.G."/>
            <person name="Beck B.J."/>
            <person name="De Vos P."/>
            <person name="Vandamme P."/>
            <person name="Eisen J.A."/>
            <person name="Garrity G."/>
            <person name="Hugenholtz P."/>
            <person name="Kyrpides N.C."/>
        </authorList>
    </citation>
    <scope>NUCLEOTIDE SEQUENCE [LARGE SCALE GENOMIC DNA]</scope>
    <source>
        <strain evidence="1 2">A3</strain>
    </source>
</reference>